<dbReference type="EMBL" id="AP021876">
    <property type="protein sequence ID" value="BBO81469.1"/>
    <property type="molecule type" value="Genomic_DNA"/>
</dbReference>
<dbReference type="KEGG" id="dov:DSCO28_20350"/>
<gene>
    <name evidence="1" type="ORF">DSCO28_20350</name>
</gene>
<name>A0A5K7ZNZ0_9BACT</name>
<dbReference type="Proteomes" id="UP000425960">
    <property type="component" value="Chromosome"/>
</dbReference>
<organism evidence="1 2">
    <name type="scientific">Desulfosarcina ovata subsp. sediminis</name>
    <dbReference type="NCBI Taxonomy" id="885957"/>
    <lineage>
        <taxon>Bacteria</taxon>
        <taxon>Pseudomonadati</taxon>
        <taxon>Thermodesulfobacteriota</taxon>
        <taxon>Desulfobacteria</taxon>
        <taxon>Desulfobacterales</taxon>
        <taxon>Desulfosarcinaceae</taxon>
        <taxon>Desulfosarcina</taxon>
    </lineage>
</organism>
<protein>
    <submittedName>
        <fullName evidence="1">Uncharacterized protein</fullName>
    </submittedName>
</protein>
<accession>A0A5K7ZNZ0</accession>
<evidence type="ECO:0000313" key="1">
    <source>
        <dbReference type="EMBL" id="BBO81469.1"/>
    </source>
</evidence>
<reference evidence="1 2" key="1">
    <citation type="submission" date="2019-11" db="EMBL/GenBank/DDBJ databases">
        <title>Comparative genomics of hydrocarbon-degrading Desulfosarcina strains.</title>
        <authorList>
            <person name="Watanabe M."/>
            <person name="Kojima H."/>
            <person name="Fukui M."/>
        </authorList>
    </citation>
    <scope>NUCLEOTIDE SEQUENCE [LARGE SCALE GENOMIC DNA]</scope>
    <source>
        <strain evidence="1 2">28bB2T</strain>
    </source>
</reference>
<evidence type="ECO:0000313" key="2">
    <source>
        <dbReference type="Proteomes" id="UP000425960"/>
    </source>
</evidence>
<proteinExistence type="predicted"/>
<sequence length="65" mass="7277">MEALFSVKNKIAYKIKKAGFIKKIWISVNGWGHDADVQAGVGAQRPLGHLCQTVYFGIDIWLKCL</sequence>
<dbReference type="AlphaFoldDB" id="A0A5K7ZNZ0"/>